<proteinExistence type="inferred from homology"/>
<dbReference type="EMBL" id="JAWRVE010000118">
    <property type="protein sequence ID" value="KAL1856901.1"/>
    <property type="molecule type" value="Genomic_DNA"/>
</dbReference>
<name>A0ABR3WAJ5_9PEZI</name>
<feature type="domain" description="GAF" evidence="2">
    <location>
        <begin position="49"/>
        <end position="169"/>
    </location>
</feature>
<evidence type="ECO:0000313" key="3">
    <source>
        <dbReference type="EMBL" id="KAL1856901.1"/>
    </source>
</evidence>
<dbReference type="InterPro" id="IPR003018">
    <property type="entry name" value="GAF"/>
</dbReference>
<evidence type="ECO:0000259" key="2">
    <source>
        <dbReference type="Pfam" id="PF13185"/>
    </source>
</evidence>
<dbReference type="Gene3D" id="3.30.450.40">
    <property type="match status" value="1"/>
</dbReference>
<keyword evidence="4" id="KW-1185">Reference proteome</keyword>
<dbReference type="InterPro" id="IPR029016">
    <property type="entry name" value="GAF-like_dom_sf"/>
</dbReference>
<dbReference type="Proteomes" id="UP001583177">
    <property type="component" value="Unassembled WGS sequence"/>
</dbReference>
<sequence length="172" mass="18218">MVHADASTFAEGVSKDEALQQVLDQAAALFDGQRNWSLPSPSKDVNWAGFYVLDPSASHGGRLILGPFMGQVACQTIDFGRGVCGTAASAKATQLVPDVDAFPGHIACDGASRSEIVVPVTVEVVSPEEGGHVERKVVGIIDIDCAEKNGFDETDKKYLEELAALLGRACDW</sequence>
<dbReference type="PROSITE" id="PS01320">
    <property type="entry name" value="UPF0067"/>
    <property type="match status" value="1"/>
</dbReference>
<protein>
    <recommendedName>
        <fullName evidence="2">GAF domain-containing protein</fullName>
    </recommendedName>
</protein>
<comment type="caution">
    <text evidence="3">The sequence shown here is derived from an EMBL/GenBank/DDBJ whole genome shotgun (WGS) entry which is preliminary data.</text>
</comment>
<gene>
    <name evidence="3" type="ORF">Daus18300_010555</name>
</gene>
<dbReference type="Pfam" id="PF13185">
    <property type="entry name" value="GAF_2"/>
    <property type="match status" value="1"/>
</dbReference>
<evidence type="ECO:0000256" key="1">
    <source>
        <dbReference type="ARBA" id="ARBA00038454"/>
    </source>
</evidence>
<dbReference type="InterPro" id="IPR051330">
    <property type="entry name" value="Phosphatase_reg/MetRdx"/>
</dbReference>
<comment type="similarity">
    <text evidence="1">Belongs to the free Met sulfoxide reductase family.</text>
</comment>
<accession>A0ABR3WAJ5</accession>
<dbReference type="SUPFAM" id="SSF55781">
    <property type="entry name" value="GAF domain-like"/>
    <property type="match status" value="1"/>
</dbReference>
<dbReference type="PANTHER" id="PTHR21021:SF15">
    <property type="entry name" value="FREE METHIONINE-R-SULFOXIDE REDUCTASE"/>
    <property type="match status" value="1"/>
</dbReference>
<dbReference type="PANTHER" id="PTHR21021">
    <property type="entry name" value="GAF/PUTATIVE CYTOSKELETAL PROTEIN"/>
    <property type="match status" value="1"/>
</dbReference>
<evidence type="ECO:0000313" key="4">
    <source>
        <dbReference type="Proteomes" id="UP001583177"/>
    </source>
</evidence>
<dbReference type="InterPro" id="IPR000614">
    <property type="entry name" value="FRMsr_CS"/>
</dbReference>
<reference evidence="3 4" key="1">
    <citation type="journal article" date="2024" name="IMA Fungus">
        <title>IMA Genome - F19 : A genome assembly and annotation guide to empower mycologists, including annotated draft genome sequences of Ceratocystis pirilliformis, Diaporthe australafricana, Fusarium ophioides, Paecilomyces lecythidis, and Sporothrix stenoceras.</title>
        <authorList>
            <person name="Aylward J."/>
            <person name="Wilson A.M."/>
            <person name="Visagie C.M."/>
            <person name="Spraker J."/>
            <person name="Barnes I."/>
            <person name="Buitendag C."/>
            <person name="Ceriani C."/>
            <person name="Del Mar Angel L."/>
            <person name="du Plessis D."/>
            <person name="Fuchs T."/>
            <person name="Gasser K."/>
            <person name="Kramer D."/>
            <person name="Li W."/>
            <person name="Munsamy K."/>
            <person name="Piso A."/>
            <person name="Price J.L."/>
            <person name="Sonnekus B."/>
            <person name="Thomas C."/>
            <person name="van der Nest A."/>
            <person name="van Dijk A."/>
            <person name="van Heerden A."/>
            <person name="van Vuuren N."/>
            <person name="Yilmaz N."/>
            <person name="Duong T.A."/>
            <person name="van der Merwe N.A."/>
            <person name="Wingfield M.J."/>
            <person name="Wingfield B.D."/>
        </authorList>
    </citation>
    <scope>NUCLEOTIDE SEQUENCE [LARGE SCALE GENOMIC DNA]</scope>
    <source>
        <strain evidence="3 4">CMW 18300</strain>
    </source>
</reference>
<organism evidence="3 4">
    <name type="scientific">Diaporthe australafricana</name>
    <dbReference type="NCBI Taxonomy" id="127596"/>
    <lineage>
        <taxon>Eukaryota</taxon>
        <taxon>Fungi</taxon>
        <taxon>Dikarya</taxon>
        <taxon>Ascomycota</taxon>
        <taxon>Pezizomycotina</taxon>
        <taxon>Sordariomycetes</taxon>
        <taxon>Sordariomycetidae</taxon>
        <taxon>Diaporthales</taxon>
        <taxon>Diaporthaceae</taxon>
        <taxon>Diaporthe</taxon>
    </lineage>
</organism>